<proteinExistence type="predicted"/>
<dbReference type="Proteomes" id="UP001431532">
    <property type="component" value="Unassembled WGS sequence"/>
</dbReference>
<dbReference type="Gene3D" id="1.20.1500.10">
    <property type="entry name" value="YheA/YmcA-like"/>
    <property type="match status" value="1"/>
</dbReference>
<dbReference type="AlphaFoldDB" id="A0AAW6U4S8"/>
<keyword evidence="2" id="KW-1185">Reference proteome</keyword>
<evidence type="ECO:0000313" key="1">
    <source>
        <dbReference type="EMBL" id="MDI6452927.1"/>
    </source>
</evidence>
<dbReference type="RefSeq" id="WP_282839351.1">
    <property type="nucleotide sequence ID" value="NZ_JASCXW010000013.1"/>
</dbReference>
<organism evidence="1 2">
    <name type="scientific">Peloplasma aerotolerans</name>
    <dbReference type="NCBI Taxonomy" id="3044389"/>
    <lineage>
        <taxon>Bacteria</taxon>
        <taxon>Bacillati</taxon>
        <taxon>Mycoplasmatota</taxon>
        <taxon>Mollicutes</taxon>
        <taxon>Acholeplasmatales</taxon>
        <taxon>Acholeplasmataceae</taxon>
        <taxon>Peloplasma</taxon>
    </lineage>
</organism>
<dbReference type="Pfam" id="PF06133">
    <property type="entry name" value="Com_YlbF"/>
    <property type="match status" value="1"/>
</dbReference>
<name>A0AAW6U4S8_9MOLU</name>
<dbReference type="EMBL" id="JASCXW010000013">
    <property type="protein sequence ID" value="MDI6452927.1"/>
    <property type="molecule type" value="Genomic_DNA"/>
</dbReference>
<sequence length="130" mass="15205">MTDIIIQAYHVLDEIKGDSKYIEIKALDQLICKKYEKEIENFQKAKQNYDQVMTDGGGYHPDFKEAVKQFSDTKTILYNKDEVKQYFKVEKEFQDELNTFLFELTQSVSNHIKTPDKMGIIKKGGSCHVR</sequence>
<protein>
    <submittedName>
        <fullName evidence="1">YlbF family regulator</fullName>
    </submittedName>
</protein>
<gene>
    <name evidence="1" type="ORF">QJ521_05070</name>
</gene>
<dbReference type="SUPFAM" id="SSF158622">
    <property type="entry name" value="YheA/YmcA-like"/>
    <property type="match status" value="1"/>
</dbReference>
<dbReference type="InterPro" id="IPR023378">
    <property type="entry name" value="YheA/YmcA-like_dom_sf"/>
</dbReference>
<reference evidence="1" key="1">
    <citation type="submission" date="2023-05" db="EMBL/GenBank/DDBJ databases">
        <title>Mariniplasma microaerophilum sp. nov., a novel anaerobic mollicute isolated from terrestrial mud volcano, Taman Peninsula, Russia.</title>
        <authorList>
            <person name="Khomyakova M.A."/>
            <person name="Merkel A.Y."/>
            <person name="Slobodkin A.I."/>
        </authorList>
    </citation>
    <scope>NUCLEOTIDE SEQUENCE</scope>
    <source>
        <strain evidence="1">M4Ah</strain>
    </source>
</reference>
<accession>A0AAW6U4S8</accession>
<evidence type="ECO:0000313" key="2">
    <source>
        <dbReference type="Proteomes" id="UP001431532"/>
    </source>
</evidence>
<comment type="caution">
    <text evidence="1">The sequence shown here is derived from an EMBL/GenBank/DDBJ whole genome shotgun (WGS) entry which is preliminary data.</text>
</comment>
<dbReference type="InterPro" id="IPR010368">
    <property type="entry name" value="Com_YlbF"/>
</dbReference>